<dbReference type="Pfam" id="PF04151">
    <property type="entry name" value="PPC"/>
    <property type="match status" value="1"/>
</dbReference>
<comment type="caution">
    <text evidence="2">The sequence shown here is derived from an EMBL/GenBank/DDBJ whole genome shotgun (WGS) entry which is preliminary data.</text>
</comment>
<dbReference type="SUPFAM" id="SSF89260">
    <property type="entry name" value="Collagen-binding domain"/>
    <property type="match status" value="1"/>
</dbReference>
<gene>
    <name evidence="2" type="ORF">E5S67_01280</name>
</gene>
<dbReference type="EMBL" id="SRRZ01000016">
    <property type="protein sequence ID" value="NQE33561.1"/>
    <property type="molecule type" value="Genomic_DNA"/>
</dbReference>
<name>A0ABX2CTJ1_9CYAN</name>
<dbReference type="RefSeq" id="WP_172186236.1">
    <property type="nucleotide sequence ID" value="NZ_CAWPPK010000068.1"/>
</dbReference>
<dbReference type="InterPro" id="IPR007280">
    <property type="entry name" value="Peptidase_C_arc/bac"/>
</dbReference>
<keyword evidence="3" id="KW-1185">Reference proteome</keyword>
<dbReference type="Proteomes" id="UP000702425">
    <property type="component" value="Unassembled WGS sequence"/>
</dbReference>
<proteinExistence type="predicted"/>
<dbReference type="InterPro" id="IPR018247">
    <property type="entry name" value="EF_Hand_1_Ca_BS"/>
</dbReference>
<accession>A0ABX2CTJ1</accession>
<reference evidence="2 3" key="1">
    <citation type="journal article" date="2020" name="Sci. Rep.">
        <title>A novel cyanobacterial geosmin producer, revising GeoA distribution and dispersion patterns in Bacteria.</title>
        <authorList>
            <person name="Churro C."/>
            <person name="Semedo-Aguiar A.P."/>
            <person name="Silva A.D."/>
            <person name="Pereira-Leal J.B."/>
            <person name="Leite R.B."/>
        </authorList>
    </citation>
    <scope>NUCLEOTIDE SEQUENCE [LARGE SCALE GENOMIC DNA]</scope>
    <source>
        <strain evidence="2 3">IPMA8</strain>
    </source>
</reference>
<organism evidence="2 3">
    <name type="scientific">Microcoleus asticus IPMA8</name>
    <dbReference type="NCBI Taxonomy" id="2563858"/>
    <lineage>
        <taxon>Bacteria</taxon>
        <taxon>Bacillati</taxon>
        <taxon>Cyanobacteriota</taxon>
        <taxon>Cyanophyceae</taxon>
        <taxon>Oscillatoriophycideae</taxon>
        <taxon>Oscillatoriales</taxon>
        <taxon>Microcoleaceae</taxon>
        <taxon>Microcoleus</taxon>
        <taxon>Microcoleus asticus</taxon>
    </lineage>
</organism>
<evidence type="ECO:0000313" key="3">
    <source>
        <dbReference type="Proteomes" id="UP000702425"/>
    </source>
</evidence>
<evidence type="ECO:0000259" key="1">
    <source>
        <dbReference type="Pfam" id="PF04151"/>
    </source>
</evidence>
<sequence length="304" mass="33092">MLTLRTLFDSKFYLENNPDVAVAVARGTVSSPFDHYRKIGKFENRDPNALFDASYYLDTNTDVAVSAKLNGFSAADHFIRFGQFEVRSPNPFFDFNFYLASNPDVQAAVQTNQFTPFEHYFKAGQLENRKASVFFDPSFYLEKYPLVAAAVQSGAVKSAIEHYIQFGQQEGLLSTIPDPADNLIAAKSLGILGEIQTASDFVGAAEPADIYSFIINTPSLFSVTVDGLSADVDVELIQDLNGNGAVGLDDIIASSNNLGTASETIVSNGALPAGTYFLRVSQFQGDTNYDLRLLSAPSEIPPQT</sequence>
<dbReference type="Gene3D" id="2.60.120.380">
    <property type="match status" value="1"/>
</dbReference>
<feature type="domain" description="Peptidase C-terminal archaeal/bacterial" evidence="1">
    <location>
        <begin position="209"/>
        <end position="281"/>
    </location>
</feature>
<evidence type="ECO:0000313" key="2">
    <source>
        <dbReference type="EMBL" id="NQE33561.1"/>
    </source>
</evidence>
<dbReference type="PROSITE" id="PS00018">
    <property type="entry name" value="EF_HAND_1"/>
    <property type="match status" value="1"/>
</dbReference>
<protein>
    <recommendedName>
        <fullName evidence="1">Peptidase C-terminal archaeal/bacterial domain-containing protein</fullName>
    </recommendedName>
</protein>